<evidence type="ECO:0000313" key="2">
    <source>
        <dbReference type="Proteomes" id="UP000299102"/>
    </source>
</evidence>
<gene>
    <name evidence="1" type="ORF">EVAR_2896_1</name>
</gene>
<dbReference type="AlphaFoldDB" id="A0A4C1T0S8"/>
<evidence type="ECO:0000313" key="1">
    <source>
        <dbReference type="EMBL" id="GBP08092.1"/>
    </source>
</evidence>
<accession>A0A4C1T0S8</accession>
<protein>
    <submittedName>
        <fullName evidence="1">Uncharacterized protein</fullName>
    </submittedName>
</protein>
<dbReference type="Proteomes" id="UP000299102">
    <property type="component" value="Unassembled WGS sequence"/>
</dbReference>
<sequence length="135" mass="14573">MTLGLAAAHAIGTDERHSTGTYYGVEAQTDLGSSLLGTAVAKISKAAGLFFYTLWSIVEYKFALVGFAIKAALWLTRHSSSLLVGAALMFAFCKLTGHCGQNYVADGVLRIVPNERLADAERTLNEAMTTYYENN</sequence>
<proteinExistence type="predicted"/>
<comment type="caution">
    <text evidence="1">The sequence shown here is derived from an EMBL/GenBank/DDBJ whole genome shotgun (WGS) entry which is preliminary data.</text>
</comment>
<dbReference type="OrthoDB" id="7463018at2759"/>
<keyword evidence="2" id="KW-1185">Reference proteome</keyword>
<name>A0A4C1T0S8_EUMVA</name>
<dbReference type="EMBL" id="BGZK01000029">
    <property type="protein sequence ID" value="GBP08092.1"/>
    <property type="molecule type" value="Genomic_DNA"/>
</dbReference>
<organism evidence="1 2">
    <name type="scientific">Eumeta variegata</name>
    <name type="common">Bagworm moth</name>
    <name type="synonym">Eumeta japonica</name>
    <dbReference type="NCBI Taxonomy" id="151549"/>
    <lineage>
        <taxon>Eukaryota</taxon>
        <taxon>Metazoa</taxon>
        <taxon>Ecdysozoa</taxon>
        <taxon>Arthropoda</taxon>
        <taxon>Hexapoda</taxon>
        <taxon>Insecta</taxon>
        <taxon>Pterygota</taxon>
        <taxon>Neoptera</taxon>
        <taxon>Endopterygota</taxon>
        <taxon>Lepidoptera</taxon>
        <taxon>Glossata</taxon>
        <taxon>Ditrysia</taxon>
        <taxon>Tineoidea</taxon>
        <taxon>Psychidae</taxon>
        <taxon>Oiketicinae</taxon>
        <taxon>Eumeta</taxon>
    </lineage>
</organism>
<reference evidence="1 2" key="1">
    <citation type="journal article" date="2019" name="Commun. Biol.">
        <title>The bagworm genome reveals a unique fibroin gene that provides high tensile strength.</title>
        <authorList>
            <person name="Kono N."/>
            <person name="Nakamura H."/>
            <person name="Ohtoshi R."/>
            <person name="Tomita M."/>
            <person name="Numata K."/>
            <person name="Arakawa K."/>
        </authorList>
    </citation>
    <scope>NUCLEOTIDE SEQUENCE [LARGE SCALE GENOMIC DNA]</scope>
</reference>